<dbReference type="GO" id="GO:0000796">
    <property type="term" value="C:condensin complex"/>
    <property type="evidence" value="ECO:0007669"/>
    <property type="project" value="InterPro"/>
</dbReference>
<dbReference type="EMBL" id="HBIB01048623">
    <property type="protein sequence ID" value="CAE0269649.1"/>
    <property type="molecule type" value="Transcribed_RNA"/>
</dbReference>
<keyword evidence="5" id="KW-0158">Chromosome</keyword>
<evidence type="ECO:0000256" key="7">
    <source>
        <dbReference type="ARBA" id="ARBA00022618"/>
    </source>
</evidence>
<evidence type="ECO:0000313" key="15">
    <source>
        <dbReference type="EMBL" id="CAE0269648.1"/>
    </source>
</evidence>
<dbReference type="EMBL" id="HBIB01048620">
    <property type="protein sequence ID" value="CAE0269646.1"/>
    <property type="molecule type" value="Transcribed_RNA"/>
</dbReference>
<proteinExistence type="inferred from homology"/>
<gene>
    <name evidence="12" type="ORF">PBIL07802_LOCUS31995</name>
    <name evidence="13" type="ORF">PBIL07802_LOCUS31998</name>
    <name evidence="14" type="ORF">PBIL07802_LOCUS31999</name>
    <name evidence="15" type="ORF">PBIL07802_LOCUS32001</name>
    <name evidence="16" type="ORF">PBIL07802_LOCUS32002</name>
    <name evidence="17" type="ORF">PBIL07802_LOCUS32006</name>
    <name evidence="18" type="ORF">PBIL07802_LOCUS32007</name>
    <name evidence="19" type="ORF">PBIL07802_LOCUS32009</name>
    <name evidence="20" type="ORF">PBIL07802_LOCUS32011</name>
</gene>
<dbReference type="AlphaFoldDB" id="A0A7S3LXJ7"/>
<feature type="region of interest" description="Disordered" evidence="11">
    <location>
        <begin position="58"/>
        <end position="85"/>
    </location>
</feature>
<reference evidence="17" key="1">
    <citation type="submission" date="2021-01" db="EMBL/GenBank/DDBJ databases">
        <authorList>
            <person name="Corre E."/>
            <person name="Pelletier E."/>
            <person name="Niang G."/>
            <person name="Scheremetjew M."/>
            <person name="Finn R."/>
            <person name="Kale V."/>
            <person name="Holt S."/>
            <person name="Cochrane G."/>
            <person name="Meng A."/>
            <person name="Brown T."/>
            <person name="Cohen L."/>
        </authorList>
    </citation>
    <scope>NUCLEOTIDE SEQUENCE</scope>
    <source>
        <strain evidence="17">NIES-2562</strain>
    </source>
</reference>
<evidence type="ECO:0000313" key="16">
    <source>
        <dbReference type="EMBL" id="CAE0269649.1"/>
    </source>
</evidence>
<evidence type="ECO:0000313" key="20">
    <source>
        <dbReference type="EMBL" id="CAE0269658.1"/>
    </source>
</evidence>
<keyword evidence="7" id="KW-0132">Cell division</keyword>
<evidence type="ECO:0000313" key="14">
    <source>
        <dbReference type="EMBL" id="CAE0269646.1"/>
    </source>
</evidence>
<evidence type="ECO:0000313" key="18">
    <source>
        <dbReference type="EMBL" id="CAE0269654.1"/>
    </source>
</evidence>
<sequence length="511" mass="56525">MEEVVNNQQNHTVAERDSVNFQAVSCTLEAGVKIYASRVDSVHSETFKILSGLSRTEMKRQENDGGDAATNSEEKGSIGAEKKRDTKRNINGAVIEKEESLALKSFERELCGDPLFQKTSSAFDEGGARGLLLHNLHVLHGCRIGFDSEESMYGAPALGQPDKWLENTVFLPWGSESDCNEPEDTESDPMSCYSSLLSPPLSPAFKAAHSPFAHGNGPSCPPPLPPHDDSVEEMQLLEVEALIDGAVKSGTNLYTFFDASLVANWSGKGHWKVRKAAAPASQIDKDEEESDDPITRRRKGAFSLDFSVETEPKWKIGERSKIARTKNIDCASYRAMFLLPEDLHINWTMLSTFFTRNKEVPQLRSNSSSVHAADGAEGGGNIAPYPFDSQLEASVIDEGDYSDSWEATNKSNHGDRPNATTLEGETLHYARVAKRVNVRRLKEELWKQVDTHERGTAELSLKTVLETKGEILSDEKREVSVPFCFICLLHLANENGIELKSDETFSDVIVQ</sequence>
<dbReference type="GO" id="GO:0007076">
    <property type="term" value="P:mitotic chromosome condensation"/>
    <property type="evidence" value="ECO:0007669"/>
    <property type="project" value="InterPro"/>
</dbReference>
<evidence type="ECO:0000256" key="8">
    <source>
        <dbReference type="ARBA" id="ARBA00022776"/>
    </source>
</evidence>
<evidence type="ECO:0000256" key="1">
    <source>
        <dbReference type="ARBA" id="ARBA00004286"/>
    </source>
</evidence>
<organism evidence="17">
    <name type="scientific">Palpitomonas bilix</name>
    <dbReference type="NCBI Taxonomy" id="652834"/>
    <lineage>
        <taxon>Eukaryota</taxon>
        <taxon>Eukaryota incertae sedis</taxon>
    </lineage>
</organism>
<dbReference type="Pfam" id="PF05786">
    <property type="entry name" value="Cnd2"/>
    <property type="match status" value="3"/>
</dbReference>
<evidence type="ECO:0000256" key="3">
    <source>
        <dbReference type="ARBA" id="ARBA00009471"/>
    </source>
</evidence>
<evidence type="ECO:0000313" key="12">
    <source>
        <dbReference type="EMBL" id="CAE0269642.1"/>
    </source>
</evidence>
<dbReference type="PANTHER" id="PTHR13108">
    <property type="entry name" value="CONDENSIN COMPLEX SUBUNIT 2"/>
    <property type="match status" value="1"/>
</dbReference>
<dbReference type="InterPro" id="IPR022816">
    <property type="entry name" value="Condensin_barren_su2"/>
</dbReference>
<protein>
    <recommendedName>
        <fullName evidence="4">Condensin complex subunit 2</fullName>
    </recommendedName>
</protein>
<evidence type="ECO:0000313" key="13">
    <source>
        <dbReference type="EMBL" id="CAE0269645.1"/>
    </source>
</evidence>
<evidence type="ECO:0000256" key="2">
    <source>
        <dbReference type="ARBA" id="ARBA00004496"/>
    </source>
</evidence>
<evidence type="ECO:0000256" key="5">
    <source>
        <dbReference type="ARBA" id="ARBA00022454"/>
    </source>
</evidence>
<evidence type="ECO:0000256" key="9">
    <source>
        <dbReference type="ARBA" id="ARBA00023067"/>
    </source>
</evidence>
<evidence type="ECO:0000313" key="19">
    <source>
        <dbReference type="EMBL" id="CAE0269656.1"/>
    </source>
</evidence>
<comment type="similarity">
    <text evidence="3">Belongs to the CND2 (condensin subunit 2) family.</text>
</comment>
<dbReference type="EMBL" id="HBIB01048632">
    <property type="protein sequence ID" value="CAE0269658.1"/>
    <property type="molecule type" value="Transcribed_RNA"/>
</dbReference>
<evidence type="ECO:0000256" key="11">
    <source>
        <dbReference type="SAM" id="MobiDB-lite"/>
    </source>
</evidence>
<evidence type="ECO:0000313" key="17">
    <source>
        <dbReference type="EMBL" id="CAE0269653.1"/>
    </source>
</evidence>
<dbReference type="GO" id="GO:0005737">
    <property type="term" value="C:cytoplasm"/>
    <property type="evidence" value="ECO:0007669"/>
    <property type="project" value="UniProtKB-SubCell"/>
</dbReference>
<keyword evidence="6" id="KW-0963">Cytoplasm</keyword>
<feature type="compositionally biased region" description="Basic and acidic residues" evidence="11">
    <location>
        <begin position="72"/>
        <end position="85"/>
    </location>
</feature>
<dbReference type="EMBL" id="HBIB01048622">
    <property type="protein sequence ID" value="CAE0269648.1"/>
    <property type="molecule type" value="Transcribed_RNA"/>
</dbReference>
<name>A0A7S3LXJ7_9EUKA</name>
<dbReference type="EMBL" id="HBIB01048630">
    <property type="protein sequence ID" value="CAE0269656.1"/>
    <property type="molecule type" value="Transcribed_RNA"/>
</dbReference>
<feature type="region of interest" description="Disordered" evidence="11">
    <location>
        <begin position="276"/>
        <end position="296"/>
    </location>
</feature>
<dbReference type="EMBL" id="HBIB01048627">
    <property type="protein sequence ID" value="CAE0269653.1"/>
    <property type="molecule type" value="Transcribed_RNA"/>
</dbReference>
<accession>A0A7S3LXJ7</accession>
<keyword evidence="10" id="KW-0131">Cell cycle</keyword>
<keyword evidence="9" id="KW-0226">DNA condensation</keyword>
<dbReference type="GO" id="GO:0003682">
    <property type="term" value="F:chromatin binding"/>
    <property type="evidence" value="ECO:0007669"/>
    <property type="project" value="TreeGrafter"/>
</dbReference>
<evidence type="ECO:0000256" key="4">
    <source>
        <dbReference type="ARBA" id="ARBA00016065"/>
    </source>
</evidence>
<feature type="region of interest" description="Disordered" evidence="11">
    <location>
        <begin position="365"/>
        <end position="384"/>
    </location>
</feature>
<dbReference type="EMBL" id="HBIB01048619">
    <property type="protein sequence ID" value="CAE0269645.1"/>
    <property type="molecule type" value="Transcribed_RNA"/>
</dbReference>
<dbReference type="GO" id="GO:0051301">
    <property type="term" value="P:cell division"/>
    <property type="evidence" value="ECO:0007669"/>
    <property type="project" value="UniProtKB-KW"/>
</dbReference>
<comment type="subcellular location">
    <subcellularLocation>
        <location evidence="1">Chromosome</location>
    </subcellularLocation>
    <subcellularLocation>
        <location evidence="2">Cytoplasm</location>
    </subcellularLocation>
</comment>
<keyword evidence="8" id="KW-0498">Mitosis</keyword>
<dbReference type="EMBL" id="HBIB01048615">
    <property type="protein sequence ID" value="CAE0269642.1"/>
    <property type="molecule type" value="Transcribed_RNA"/>
</dbReference>
<dbReference type="PANTHER" id="PTHR13108:SF9">
    <property type="entry name" value="CONDENSIN COMPLEX SUBUNIT 2"/>
    <property type="match status" value="1"/>
</dbReference>
<dbReference type="EMBL" id="HBIB01048628">
    <property type="protein sequence ID" value="CAE0269654.1"/>
    <property type="molecule type" value="Transcribed_RNA"/>
</dbReference>
<evidence type="ECO:0000256" key="10">
    <source>
        <dbReference type="ARBA" id="ARBA00023306"/>
    </source>
</evidence>
<evidence type="ECO:0000256" key="6">
    <source>
        <dbReference type="ARBA" id="ARBA00022490"/>
    </source>
</evidence>